<keyword evidence="2" id="KW-1185">Reference proteome</keyword>
<evidence type="ECO:0000313" key="1">
    <source>
        <dbReference type="EMBL" id="UWQ40671.1"/>
    </source>
</evidence>
<protein>
    <submittedName>
        <fullName evidence="1">Uncharacterized protein</fullName>
    </submittedName>
</protein>
<dbReference type="RefSeq" id="WP_259963971.1">
    <property type="nucleotide sequence ID" value="NZ_CP081051.1"/>
</dbReference>
<gene>
    <name evidence="1" type="ORF">K3718_14070</name>
</gene>
<dbReference type="EMBL" id="CP081051">
    <property type="protein sequence ID" value="UWQ40671.1"/>
    <property type="molecule type" value="Genomic_DNA"/>
</dbReference>
<organism evidence="1 2">
    <name type="scientific">Leisingera aquaemixtae</name>
    <dbReference type="NCBI Taxonomy" id="1396826"/>
    <lineage>
        <taxon>Bacteria</taxon>
        <taxon>Pseudomonadati</taxon>
        <taxon>Pseudomonadota</taxon>
        <taxon>Alphaproteobacteria</taxon>
        <taxon>Rhodobacterales</taxon>
        <taxon>Roseobacteraceae</taxon>
        <taxon>Leisingera</taxon>
    </lineage>
</organism>
<sequence>MADIPEIVKLARSSHWSNVRVLNWLLRPHKDFRGPPADALPHGGPELLAAFERAVLAAGAWLMDILVRLPDASCLRPEAAKRYRIPGGTPVHRLHPERLSADQFNESSKANARFSPIVDWRDKVIPAIDGAETFECAVAENRGALGNLNAGDCTSG</sequence>
<name>A0ABY5WGT6_9RHOB</name>
<evidence type="ECO:0000313" key="2">
    <source>
        <dbReference type="Proteomes" id="UP001058514"/>
    </source>
</evidence>
<reference evidence="1" key="1">
    <citation type="submission" date="2021-08" db="EMBL/GenBank/DDBJ databases">
        <authorList>
            <person name="Nwanade C."/>
            <person name="Wang M."/>
            <person name="Masoudi A."/>
            <person name="Yu Z."/>
            <person name="Liu J."/>
        </authorList>
    </citation>
    <scope>NUCLEOTIDE SEQUENCE</scope>
    <source>
        <strain evidence="1">S166</strain>
    </source>
</reference>
<accession>A0ABY5WGT6</accession>
<proteinExistence type="predicted"/>
<dbReference type="Proteomes" id="UP001058514">
    <property type="component" value="Chromosome"/>
</dbReference>